<name>A0A9P4TYF0_9PEZI</name>
<dbReference type="Proteomes" id="UP000800235">
    <property type="component" value="Unassembled WGS sequence"/>
</dbReference>
<keyword evidence="3" id="KW-1185">Reference proteome</keyword>
<gene>
    <name evidence="2" type="ORF">EJ08DRAFT_698077</name>
</gene>
<dbReference type="OrthoDB" id="5404773at2759"/>
<keyword evidence="1" id="KW-0732">Signal</keyword>
<accession>A0A9P4TYF0</accession>
<protein>
    <submittedName>
        <fullName evidence="2">Uncharacterized protein</fullName>
    </submittedName>
</protein>
<evidence type="ECO:0000313" key="2">
    <source>
        <dbReference type="EMBL" id="KAF2429817.1"/>
    </source>
</evidence>
<feature type="chain" id="PRO_5040309874" evidence="1">
    <location>
        <begin position="22"/>
        <end position="112"/>
    </location>
</feature>
<dbReference type="AlphaFoldDB" id="A0A9P4TYF0"/>
<evidence type="ECO:0000313" key="3">
    <source>
        <dbReference type="Proteomes" id="UP000800235"/>
    </source>
</evidence>
<comment type="caution">
    <text evidence="2">The sequence shown here is derived from an EMBL/GenBank/DDBJ whole genome shotgun (WGS) entry which is preliminary data.</text>
</comment>
<reference evidence="2" key="1">
    <citation type="journal article" date="2020" name="Stud. Mycol.">
        <title>101 Dothideomycetes genomes: a test case for predicting lifestyles and emergence of pathogens.</title>
        <authorList>
            <person name="Haridas S."/>
            <person name="Albert R."/>
            <person name="Binder M."/>
            <person name="Bloem J."/>
            <person name="Labutti K."/>
            <person name="Salamov A."/>
            <person name="Andreopoulos B."/>
            <person name="Baker S."/>
            <person name="Barry K."/>
            <person name="Bills G."/>
            <person name="Bluhm B."/>
            <person name="Cannon C."/>
            <person name="Castanera R."/>
            <person name="Culley D."/>
            <person name="Daum C."/>
            <person name="Ezra D."/>
            <person name="Gonzalez J."/>
            <person name="Henrissat B."/>
            <person name="Kuo A."/>
            <person name="Liang C."/>
            <person name="Lipzen A."/>
            <person name="Lutzoni F."/>
            <person name="Magnuson J."/>
            <person name="Mondo S."/>
            <person name="Nolan M."/>
            <person name="Ohm R."/>
            <person name="Pangilinan J."/>
            <person name="Park H.-J."/>
            <person name="Ramirez L."/>
            <person name="Alfaro M."/>
            <person name="Sun H."/>
            <person name="Tritt A."/>
            <person name="Yoshinaga Y."/>
            <person name="Zwiers L.-H."/>
            <person name="Turgeon B."/>
            <person name="Goodwin S."/>
            <person name="Spatafora J."/>
            <person name="Crous P."/>
            <person name="Grigoriev I."/>
        </authorList>
    </citation>
    <scope>NUCLEOTIDE SEQUENCE</scope>
    <source>
        <strain evidence="2">CBS 130266</strain>
    </source>
</reference>
<dbReference type="EMBL" id="MU007044">
    <property type="protein sequence ID" value="KAF2429817.1"/>
    <property type="molecule type" value="Genomic_DNA"/>
</dbReference>
<proteinExistence type="predicted"/>
<organism evidence="2 3">
    <name type="scientific">Tothia fuscella</name>
    <dbReference type="NCBI Taxonomy" id="1048955"/>
    <lineage>
        <taxon>Eukaryota</taxon>
        <taxon>Fungi</taxon>
        <taxon>Dikarya</taxon>
        <taxon>Ascomycota</taxon>
        <taxon>Pezizomycotina</taxon>
        <taxon>Dothideomycetes</taxon>
        <taxon>Pleosporomycetidae</taxon>
        <taxon>Venturiales</taxon>
        <taxon>Cylindrosympodiaceae</taxon>
        <taxon>Tothia</taxon>
    </lineage>
</organism>
<evidence type="ECO:0000256" key="1">
    <source>
        <dbReference type="SAM" id="SignalP"/>
    </source>
</evidence>
<sequence>MKNIINFIITSSIFLIGGALGTPQALPKANEYRSGDCSGKMNHEHHGLTVNIVDTDDTSNSVYLAAKQWYGFTGKRAGGTFGEHCTGDNIITMHGECNSLNTPGGRVRCVAW</sequence>
<feature type="signal peptide" evidence="1">
    <location>
        <begin position="1"/>
        <end position="21"/>
    </location>
</feature>